<dbReference type="Gene3D" id="1.20.120.1630">
    <property type="match status" value="1"/>
</dbReference>
<dbReference type="AlphaFoldDB" id="A0A1N7MG62"/>
<name>A0A1N7MG62_9RHOB</name>
<dbReference type="GO" id="GO:0008168">
    <property type="term" value="F:methyltransferase activity"/>
    <property type="evidence" value="ECO:0007669"/>
    <property type="project" value="UniProtKB-KW"/>
</dbReference>
<evidence type="ECO:0000313" key="7">
    <source>
        <dbReference type="Proteomes" id="UP000186098"/>
    </source>
</evidence>
<keyword evidence="7" id="KW-1185">Reference proteome</keyword>
<organism evidence="6 7">
    <name type="scientific">Phaeovulum vinaykumarii</name>
    <dbReference type="NCBI Taxonomy" id="407234"/>
    <lineage>
        <taxon>Bacteria</taxon>
        <taxon>Pseudomonadati</taxon>
        <taxon>Pseudomonadota</taxon>
        <taxon>Alphaproteobacteria</taxon>
        <taxon>Rhodobacterales</taxon>
        <taxon>Paracoccaceae</taxon>
        <taxon>Phaeovulum</taxon>
    </lineage>
</organism>
<keyword evidence="2 5" id="KW-0812">Transmembrane</keyword>
<evidence type="ECO:0000256" key="1">
    <source>
        <dbReference type="ARBA" id="ARBA00004127"/>
    </source>
</evidence>
<dbReference type="Pfam" id="PF04191">
    <property type="entry name" value="PEMT"/>
    <property type="match status" value="1"/>
</dbReference>
<keyword evidence="6" id="KW-0489">Methyltransferase</keyword>
<dbReference type="Proteomes" id="UP000186098">
    <property type="component" value="Unassembled WGS sequence"/>
</dbReference>
<evidence type="ECO:0000256" key="2">
    <source>
        <dbReference type="ARBA" id="ARBA00022692"/>
    </source>
</evidence>
<feature type="transmembrane region" description="Helical" evidence="5">
    <location>
        <begin position="101"/>
        <end position="127"/>
    </location>
</feature>
<sequence>MAKDDLRKALKELHPLQVIDLPPSWTAVFAVAGFALGHGGVGGFGLGLGGLLILAGLGLMGLAAKKIREHDTTIIPHFHADELVTTGIYSRTRNPIYLGDVLILSGIFVAGGAGLSLVLVPAFIWVLTVRFVLPEERRLAERFGDRWTEYAARTRRWI</sequence>
<dbReference type="EMBL" id="FTOM01000007">
    <property type="protein sequence ID" value="SIS85040.1"/>
    <property type="molecule type" value="Genomic_DNA"/>
</dbReference>
<protein>
    <submittedName>
        <fullName evidence="6">Phospholipid methyltransferase</fullName>
    </submittedName>
</protein>
<keyword evidence="6" id="KW-0808">Transferase</keyword>
<dbReference type="GO" id="GO:0012505">
    <property type="term" value="C:endomembrane system"/>
    <property type="evidence" value="ECO:0007669"/>
    <property type="project" value="UniProtKB-SubCell"/>
</dbReference>
<evidence type="ECO:0000256" key="5">
    <source>
        <dbReference type="SAM" id="Phobius"/>
    </source>
</evidence>
<accession>A0A1N7MG62</accession>
<dbReference type="GO" id="GO:0032259">
    <property type="term" value="P:methylation"/>
    <property type="evidence" value="ECO:0007669"/>
    <property type="project" value="UniProtKB-KW"/>
</dbReference>
<proteinExistence type="predicted"/>
<reference evidence="7" key="1">
    <citation type="submission" date="2017-01" db="EMBL/GenBank/DDBJ databases">
        <authorList>
            <person name="Varghese N."/>
            <person name="Submissions S."/>
        </authorList>
    </citation>
    <scope>NUCLEOTIDE SEQUENCE [LARGE SCALE GENOMIC DNA]</scope>
    <source>
        <strain evidence="7">DSM 18714</strain>
    </source>
</reference>
<gene>
    <name evidence="6" type="ORF">SAMN05421795_10779</name>
</gene>
<dbReference type="OrthoDB" id="9811969at2"/>
<dbReference type="RefSeq" id="WP_076366789.1">
    <property type="nucleotide sequence ID" value="NZ_FTOM01000007.1"/>
</dbReference>
<evidence type="ECO:0000256" key="3">
    <source>
        <dbReference type="ARBA" id="ARBA00022989"/>
    </source>
</evidence>
<keyword evidence="4 5" id="KW-0472">Membrane</keyword>
<dbReference type="STRING" id="407234.SAMN05421795_10779"/>
<evidence type="ECO:0000256" key="4">
    <source>
        <dbReference type="ARBA" id="ARBA00023136"/>
    </source>
</evidence>
<comment type="subcellular location">
    <subcellularLocation>
        <location evidence="1">Endomembrane system</location>
        <topology evidence="1">Multi-pass membrane protein</topology>
    </subcellularLocation>
</comment>
<feature type="transmembrane region" description="Helical" evidence="5">
    <location>
        <begin position="44"/>
        <end position="64"/>
    </location>
</feature>
<dbReference type="InterPro" id="IPR007318">
    <property type="entry name" value="Phopholipid_MeTrfase"/>
</dbReference>
<dbReference type="PANTHER" id="PTHR12714">
    <property type="entry name" value="PROTEIN-S ISOPRENYLCYSTEINE O-METHYLTRANSFERASE"/>
    <property type="match status" value="1"/>
</dbReference>
<keyword evidence="3 5" id="KW-1133">Transmembrane helix</keyword>
<dbReference type="PANTHER" id="PTHR12714:SF24">
    <property type="entry name" value="SLR1182 PROTEIN"/>
    <property type="match status" value="1"/>
</dbReference>
<evidence type="ECO:0000313" key="6">
    <source>
        <dbReference type="EMBL" id="SIS85040.1"/>
    </source>
</evidence>